<sequence length="321" mass="36541">MLFLLFFSINSSDFDGKIKYYQIKSDEPLTPDLPDTRVIYERPNPPARAATVLSNAPSTARPFQSTRNASRASGDYRGQLNSKQNQDIEIQLQQMMQKGISSLRVKGSSHSLDSRMNINRESTDVFPSLKIKESFLNRPATTQSRQRDSTGSRNQARANNASQRMPMKKHRLEPIAPKSRLQSRQNYDKKGLDQLMGHSISQKELSKSYSSIESRVSPTNNTSSSRLFSRPSDTLVRIPESRPDEYPIKHSVSSRHYDHSGIDGRSNFSQASRRQPLTIANQVSKMNIIQGIEGKPPPQQKRGPFHESGQHYHHLHRHHHM</sequence>
<proteinExistence type="predicted"/>
<feature type="region of interest" description="Disordered" evidence="1">
    <location>
        <begin position="293"/>
        <end position="321"/>
    </location>
</feature>
<evidence type="ECO:0000256" key="1">
    <source>
        <dbReference type="SAM" id="MobiDB-lite"/>
    </source>
</evidence>
<protein>
    <submittedName>
        <fullName evidence="2">Uncharacterized protein</fullName>
    </submittedName>
</protein>
<feature type="region of interest" description="Disordered" evidence="1">
    <location>
        <begin position="134"/>
        <end position="185"/>
    </location>
</feature>
<feature type="region of interest" description="Disordered" evidence="1">
    <location>
        <begin position="204"/>
        <end position="230"/>
    </location>
</feature>
<dbReference type="EMBL" id="FN654406">
    <property type="protein sequence ID" value="CBY33285.1"/>
    <property type="molecule type" value="Genomic_DNA"/>
</dbReference>
<evidence type="ECO:0000313" key="2">
    <source>
        <dbReference type="EMBL" id="CBY33285.1"/>
    </source>
</evidence>
<feature type="compositionally biased region" description="Basic residues" evidence="1">
    <location>
        <begin position="311"/>
        <end position="321"/>
    </location>
</feature>
<reference evidence="2" key="1">
    <citation type="journal article" date="2010" name="Science">
        <title>Plasticity of animal genome architecture unmasked by rapid evolution of a pelagic tunicate.</title>
        <authorList>
            <person name="Denoeud F."/>
            <person name="Henriet S."/>
            <person name="Mungpakdee S."/>
            <person name="Aury J.M."/>
            <person name="Da Silva C."/>
            <person name="Brinkmann H."/>
            <person name="Mikhaleva J."/>
            <person name="Olsen L.C."/>
            <person name="Jubin C."/>
            <person name="Canestro C."/>
            <person name="Bouquet J.M."/>
            <person name="Danks G."/>
            <person name="Poulain J."/>
            <person name="Campsteijn C."/>
            <person name="Adamski M."/>
            <person name="Cross I."/>
            <person name="Yadetie F."/>
            <person name="Muffato M."/>
            <person name="Louis A."/>
            <person name="Butcher S."/>
            <person name="Tsagkogeorga G."/>
            <person name="Konrad A."/>
            <person name="Singh S."/>
            <person name="Jensen M.F."/>
            <person name="Cong E.H."/>
            <person name="Eikeseth-Otteraa H."/>
            <person name="Noel B."/>
            <person name="Anthouard V."/>
            <person name="Porcel B.M."/>
            <person name="Kachouri-Lafond R."/>
            <person name="Nishino A."/>
            <person name="Ugolini M."/>
            <person name="Chourrout P."/>
            <person name="Nishida H."/>
            <person name="Aasland R."/>
            <person name="Huzurbazar S."/>
            <person name="Westhof E."/>
            <person name="Delsuc F."/>
            <person name="Lehrach H."/>
            <person name="Reinhardt R."/>
            <person name="Weissenbach J."/>
            <person name="Roy S.W."/>
            <person name="Artiguenave F."/>
            <person name="Postlethwait J.H."/>
            <person name="Manak J.R."/>
            <person name="Thompson E.M."/>
            <person name="Jaillon O."/>
            <person name="Du Pasquier L."/>
            <person name="Boudinot P."/>
            <person name="Liberles D.A."/>
            <person name="Volff J.N."/>
            <person name="Philippe H."/>
            <person name="Lenhard B."/>
            <person name="Roest Crollius H."/>
            <person name="Wincker P."/>
            <person name="Chourrout D."/>
        </authorList>
    </citation>
    <scope>NUCLEOTIDE SEQUENCE [LARGE SCALE GENOMIC DNA]</scope>
</reference>
<gene>
    <name evidence="2" type="ORF">GSOID_T00021188001</name>
</gene>
<dbReference type="Proteomes" id="UP000011014">
    <property type="component" value="Unassembled WGS sequence"/>
</dbReference>
<feature type="compositionally biased region" description="Polar residues" evidence="1">
    <location>
        <begin position="151"/>
        <end position="163"/>
    </location>
</feature>
<name>E4YCL8_OIKDI</name>
<organism evidence="2">
    <name type="scientific">Oikopleura dioica</name>
    <name type="common">Tunicate</name>
    <dbReference type="NCBI Taxonomy" id="34765"/>
    <lineage>
        <taxon>Eukaryota</taxon>
        <taxon>Metazoa</taxon>
        <taxon>Chordata</taxon>
        <taxon>Tunicata</taxon>
        <taxon>Appendicularia</taxon>
        <taxon>Copelata</taxon>
        <taxon>Oikopleuridae</taxon>
        <taxon>Oikopleura</taxon>
    </lineage>
</organism>
<feature type="region of interest" description="Disordered" evidence="1">
    <location>
        <begin position="54"/>
        <end position="79"/>
    </location>
</feature>
<dbReference type="AlphaFoldDB" id="E4YCL8"/>
<feature type="compositionally biased region" description="Polar residues" evidence="1">
    <location>
        <begin position="204"/>
        <end position="227"/>
    </location>
</feature>
<feature type="region of interest" description="Disordered" evidence="1">
    <location>
        <begin position="244"/>
        <end position="273"/>
    </location>
</feature>
<accession>E4YCL8</accession>
<feature type="compositionally biased region" description="Polar residues" evidence="1">
    <location>
        <begin position="54"/>
        <end position="71"/>
    </location>
</feature>